<evidence type="ECO:0008006" key="3">
    <source>
        <dbReference type="Google" id="ProtNLM"/>
    </source>
</evidence>
<comment type="caution">
    <text evidence="1">The sequence shown here is derived from an EMBL/GenBank/DDBJ whole genome shotgun (WGS) entry which is preliminary data.</text>
</comment>
<dbReference type="InterPro" id="IPR011009">
    <property type="entry name" value="Kinase-like_dom_sf"/>
</dbReference>
<dbReference type="Proteomes" id="UP001433638">
    <property type="component" value="Unassembled WGS sequence"/>
</dbReference>
<dbReference type="RefSeq" id="WP_349590333.1">
    <property type="nucleotide sequence ID" value="NZ_JBEFLD010000009.1"/>
</dbReference>
<gene>
    <name evidence="1" type="ORF">ABNW52_16820</name>
</gene>
<name>A0ABV1M7T6_9NEIS</name>
<organism evidence="1 2">
    <name type="scientific">Vogesella oryzagri</name>
    <dbReference type="NCBI Taxonomy" id="3160864"/>
    <lineage>
        <taxon>Bacteria</taxon>
        <taxon>Pseudomonadati</taxon>
        <taxon>Pseudomonadota</taxon>
        <taxon>Betaproteobacteria</taxon>
        <taxon>Neisseriales</taxon>
        <taxon>Chromobacteriaceae</taxon>
        <taxon>Vogesella</taxon>
    </lineage>
</organism>
<dbReference type="SUPFAM" id="SSF56112">
    <property type="entry name" value="Protein kinase-like (PK-like)"/>
    <property type="match status" value="1"/>
</dbReference>
<sequence length="294" mass="32271">MSFSGEPSRISLPILPVCAANSRELPCLAAAGNIATHCHPRVYDIALEIVTHSDSRVDGDSLRRFVAAYQRVTPLQLGELWAIPIMLRLAVIENLRRVAVRIAAGWSARNLADSWADQMREVAEKDPKSLILVVADMARSNPPMISTFVAELARRLQGRGPALALPLTWIAQRLSESGFTIEQLVQSENQQQAADQVTISNSIGSLRALGALNWRDFVESMSAVEQVLQQDPYGVYGQMDFATRDRYRHAVEAIAKRSTLSEVAVAQLVVTLARGVAVENLGRRLSESSSHVGY</sequence>
<evidence type="ECO:0000313" key="1">
    <source>
        <dbReference type="EMBL" id="MEQ6292279.1"/>
    </source>
</evidence>
<accession>A0ABV1M7T6</accession>
<dbReference type="EMBL" id="JBEFLD010000009">
    <property type="protein sequence ID" value="MEQ6292279.1"/>
    <property type="molecule type" value="Genomic_DNA"/>
</dbReference>
<evidence type="ECO:0000313" key="2">
    <source>
        <dbReference type="Proteomes" id="UP001433638"/>
    </source>
</evidence>
<protein>
    <recommendedName>
        <fullName evidence="3">Cyclic beta 1-2 glucan synthetase</fullName>
    </recommendedName>
</protein>
<dbReference type="Gene3D" id="3.90.1200.10">
    <property type="match status" value="1"/>
</dbReference>
<reference evidence="1" key="1">
    <citation type="submission" date="2024-06" db="EMBL/GenBank/DDBJ databases">
        <title>Genome sequence of Vogesella sp. MAHUQ-64.</title>
        <authorList>
            <person name="Huq M.A."/>
        </authorList>
    </citation>
    <scope>NUCLEOTIDE SEQUENCE</scope>
    <source>
        <strain evidence="1">MAHUQ-64</strain>
    </source>
</reference>
<keyword evidence="2" id="KW-1185">Reference proteome</keyword>
<proteinExistence type="predicted"/>